<keyword evidence="2" id="KW-0326">Glycosidase</keyword>
<evidence type="ECO:0000256" key="4">
    <source>
        <dbReference type="SAM" id="SignalP"/>
    </source>
</evidence>
<feature type="signal peptide" evidence="4">
    <location>
        <begin position="1"/>
        <end position="23"/>
    </location>
</feature>
<dbReference type="Proteomes" id="UP000316628">
    <property type="component" value="Unassembled WGS sequence"/>
</dbReference>
<keyword evidence="3" id="KW-0624">Polysaccharide degradation</keyword>
<keyword evidence="3" id="KW-0119">Carbohydrate metabolism</keyword>
<feature type="domain" description="CBM2" evidence="5">
    <location>
        <begin position="33"/>
        <end position="143"/>
    </location>
</feature>
<dbReference type="PROSITE" id="PS00561">
    <property type="entry name" value="CBM2_A"/>
    <property type="match status" value="1"/>
</dbReference>
<dbReference type="GO" id="GO:0004553">
    <property type="term" value="F:hydrolase activity, hydrolyzing O-glycosyl compounds"/>
    <property type="evidence" value="ECO:0007669"/>
    <property type="project" value="InterPro"/>
</dbReference>
<dbReference type="InterPro" id="IPR012291">
    <property type="entry name" value="CBM2_carb-bd_dom_sf"/>
</dbReference>
<keyword evidence="1" id="KW-0378">Hydrolase</keyword>
<dbReference type="PROSITE" id="PS51173">
    <property type="entry name" value="CBM2"/>
    <property type="match status" value="1"/>
</dbReference>
<keyword evidence="4" id="KW-0732">Signal</keyword>
<dbReference type="GO" id="GO:0000272">
    <property type="term" value="P:polysaccharide catabolic process"/>
    <property type="evidence" value="ECO:0007669"/>
    <property type="project" value="UniProtKB-KW"/>
</dbReference>
<feature type="chain" id="PRO_5039345871" evidence="4">
    <location>
        <begin position="24"/>
        <end position="143"/>
    </location>
</feature>
<evidence type="ECO:0000256" key="1">
    <source>
        <dbReference type="ARBA" id="ARBA00022801"/>
    </source>
</evidence>
<evidence type="ECO:0000313" key="6">
    <source>
        <dbReference type="EMBL" id="TQM85371.1"/>
    </source>
</evidence>
<dbReference type="Gene3D" id="2.60.40.290">
    <property type="match status" value="1"/>
</dbReference>
<dbReference type="SMART" id="SM00637">
    <property type="entry name" value="CBD_II"/>
    <property type="match status" value="1"/>
</dbReference>
<reference evidence="6 7" key="1">
    <citation type="submission" date="2019-06" db="EMBL/GenBank/DDBJ databases">
        <title>Sequencing the genomes of 1000 actinobacteria strains.</title>
        <authorList>
            <person name="Klenk H.-P."/>
        </authorList>
    </citation>
    <scope>NUCLEOTIDE SEQUENCE [LARGE SCALE GENOMIC DNA]</scope>
    <source>
        <strain evidence="6 7">DSM 45456</strain>
    </source>
</reference>
<dbReference type="InterPro" id="IPR018366">
    <property type="entry name" value="CBM2_CS"/>
</dbReference>
<dbReference type="GO" id="GO:0030247">
    <property type="term" value="F:polysaccharide binding"/>
    <property type="evidence" value="ECO:0007669"/>
    <property type="project" value="UniProtKB-UniRule"/>
</dbReference>
<dbReference type="InterPro" id="IPR001919">
    <property type="entry name" value="CBD2"/>
</dbReference>
<keyword evidence="7" id="KW-1185">Reference proteome</keyword>
<dbReference type="Pfam" id="PF00553">
    <property type="entry name" value="CBM_2"/>
    <property type="match status" value="1"/>
</dbReference>
<evidence type="ECO:0000313" key="7">
    <source>
        <dbReference type="Proteomes" id="UP000316628"/>
    </source>
</evidence>
<comment type="caution">
    <text evidence="6">The sequence shown here is derived from an EMBL/GenBank/DDBJ whole genome shotgun (WGS) entry which is preliminary data.</text>
</comment>
<gene>
    <name evidence="6" type="ORF">FHX81_7851</name>
</gene>
<evidence type="ECO:0000256" key="2">
    <source>
        <dbReference type="ARBA" id="ARBA00023295"/>
    </source>
</evidence>
<protein>
    <submittedName>
        <fullName evidence="6">Cellulose binding domain-containing protein</fullName>
    </submittedName>
</protein>
<evidence type="ECO:0000256" key="3">
    <source>
        <dbReference type="ARBA" id="ARBA00023326"/>
    </source>
</evidence>
<evidence type="ECO:0000259" key="5">
    <source>
        <dbReference type="PROSITE" id="PS51173"/>
    </source>
</evidence>
<sequence length="143" mass="14695">MRREAPGSRVVLALTGIALSAWAPVLAAPAESRAATPFACGVQYSITPATPGVDVAIVIDNRTASAVRGWTLTYSHTGYQTLVQGWNGVWSQSGGKITVTDAGWNATIPAGGGVYTGARFHRYPGGSDGPAGFVVNGTACTTR</sequence>
<name>A0A543JR95_9PSEU</name>
<organism evidence="6 7">
    <name type="scientific">Saccharothrix saharensis</name>
    <dbReference type="NCBI Taxonomy" id="571190"/>
    <lineage>
        <taxon>Bacteria</taxon>
        <taxon>Bacillati</taxon>
        <taxon>Actinomycetota</taxon>
        <taxon>Actinomycetes</taxon>
        <taxon>Pseudonocardiales</taxon>
        <taxon>Pseudonocardiaceae</taxon>
        <taxon>Saccharothrix</taxon>
    </lineage>
</organism>
<dbReference type="InterPro" id="IPR008965">
    <property type="entry name" value="CBM2/CBM3_carb-bd_dom_sf"/>
</dbReference>
<dbReference type="OrthoDB" id="4408092at2"/>
<dbReference type="EMBL" id="VFPP01000001">
    <property type="protein sequence ID" value="TQM85371.1"/>
    <property type="molecule type" value="Genomic_DNA"/>
</dbReference>
<dbReference type="SUPFAM" id="SSF49384">
    <property type="entry name" value="Carbohydrate-binding domain"/>
    <property type="match status" value="1"/>
</dbReference>
<accession>A0A543JR95</accession>
<dbReference type="AlphaFoldDB" id="A0A543JR95"/>
<proteinExistence type="predicted"/>